<name>A0A249MVI2_SPHXE</name>
<accession>A0A249MVI2</accession>
<dbReference type="KEGG" id="shyd:CJD35_13770"/>
<evidence type="ECO:0000313" key="2">
    <source>
        <dbReference type="Proteomes" id="UP000217141"/>
    </source>
</evidence>
<sequence length="193" mass="21258">MTKDTEALREALKDLARGVFIDAATITHHSWVDGTNGREPDFDEYAGDYAESFADAYVDNITAALATPASDVVAVAWLYEIAGSGVWRLYKTRYTSPQQVAEGWTETPLYAHPPAHPVDHVAGEALREALEALRPFADVAEEQDPDCTPIEERRADDDYVLYYPNWASGLEVGDLRRAKIAYDKLAALKGPAA</sequence>
<dbReference type="EMBL" id="CP022745">
    <property type="protein sequence ID" value="ASY45383.1"/>
    <property type="molecule type" value="Genomic_DNA"/>
</dbReference>
<dbReference type="AlphaFoldDB" id="A0A249MVI2"/>
<gene>
    <name evidence="1" type="ORF">CJD35_13770</name>
</gene>
<evidence type="ECO:0000313" key="1">
    <source>
        <dbReference type="EMBL" id="ASY45383.1"/>
    </source>
</evidence>
<dbReference type="Proteomes" id="UP000217141">
    <property type="component" value="Chromosome I"/>
</dbReference>
<proteinExistence type="predicted"/>
<organism evidence="1 2">
    <name type="scientific">Sphingobium xenophagum</name>
    <dbReference type="NCBI Taxonomy" id="121428"/>
    <lineage>
        <taxon>Bacteria</taxon>
        <taxon>Pseudomonadati</taxon>
        <taxon>Pseudomonadota</taxon>
        <taxon>Alphaproteobacteria</taxon>
        <taxon>Sphingomonadales</taxon>
        <taxon>Sphingomonadaceae</taxon>
        <taxon>Sphingobium</taxon>
    </lineage>
</organism>
<reference evidence="1 2" key="1">
    <citation type="submission" date="2017-08" db="EMBL/GenBank/DDBJ databases">
        <title>Whole Genome Sequence of Sphingobium hydrophobicum C1: Insights into Adaption to the Electronic-waste Contaminated Sediment.</title>
        <authorList>
            <person name="Song D."/>
            <person name="Chen X."/>
            <person name="Xu M."/>
        </authorList>
    </citation>
    <scope>NUCLEOTIDE SEQUENCE [LARGE SCALE GENOMIC DNA]</scope>
    <source>
        <strain evidence="1 2">C1</strain>
    </source>
</reference>
<dbReference type="RefSeq" id="WP_095687165.1">
    <property type="nucleotide sequence ID" value="NZ_CP022745.1"/>
</dbReference>
<protein>
    <submittedName>
        <fullName evidence="1">Uncharacterized protein</fullName>
    </submittedName>
</protein>